<evidence type="ECO:0000256" key="1">
    <source>
        <dbReference type="ARBA" id="ARBA00001933"/>
    </source>
</evidence>
<evidence type="ECO:0000256" key="7">
    <source>
        <dbReference type="ARBA" id="ARBA00050464"/>
    </source>
</evidence>
<dbReference type="HAMAP" id="MF_02120">
    <property type="entry name" value="LysA"/>
    <property type="match status" value="1"/>
</dbReference>
<dbReference type="SUPFAM" id="SSF50621">
    <property type="entry name" value="Alanine racemase C-terminal domain-like"/>
    <property type="match status" value="1"/>
</dbReference>
<feature type="binding site" evidence="12">
    <location>
        <position position="348"/>
    </location>
    <ligand>
        <name>substrate</name>
    </ligand>
</feature>
<feature type="modified residue" description="N6-(pyridoxal phosphate)lysine" evidence="12 13">
    <location>
        <position position="56"/>
    </location>
</feature>
<dbReference type="GO" id="GO:0009089">
    <property type="term" value="P:lysine biosynthetic process via diaminopimelate"/>
    <property type="evidence" value="ECO:0007669"/>
    <property type="project" value="UniProtKB-UniRule"/>
</dbReference>
<dbReference type="InterPro" id="IPR009006">
    <property type="entry name" value="Ala_racemase/Decarboxylase_C"/>
</dbReference>
<keyword evidence="5 12" id="KW-0457">Lysine biosynthesis</keyword>
<feature type="binding site" evidence="12">
    <location>
        <position position="316"/>
    </location>
    <ligand>
        <name>substrate</name>
    </ligand>
</feature>
<dbReference type="InterPro" id="IPR029066">
    <property type="entry name" value="PLP-binding_barrel"/>
</dbReference>
<evidence type="ECO:0000313" key="18">
    <source>
        <dbReference type="Proteomes" id="UP000051673"/>
    </source>
</evidence>
<evidence type="ECO:0000256" key="4">
    <source>
        <dbReference type="ARBA" id="ARBA00022898"/>
    </source>
</evidence>
<dbReference type="OrthoDB" id="9802241at2"/>
<evidence type="ECO:0000259" key="16">
    <source>
        <dbReference type="Pfam" id="PF02784"/>
    </source>
</evidence>
<dbReference type="GO" id="GO:0008836">
    <property type="term" value="F:diaminopimelate decarboxylase activity"/>
    <property type="evidence" value="ECO:0007669"/>
    <property type="project" value="UniProtKB-UniRule"/>
</dbReference>
<dbReference type="Proteomes" id="UP000051673">
    <property type="component" value="Unassembled WGS sequence"/>
</dbReference>
<comment type="function">
    <text evidence="12">Specifically catalyzes the decarboxylation of meso-diaminopimelate (meso-DAP) to L-lysine.</text>
</comment>
<comment type="similarity">
    <text evidence="9 12">Belongs to the Orn/Lys/Arg decarboxylase class-II family. LysA subfamily.</text>
</comment>
<sequence>MTERVEIGGVAATELAQQFGTPLYVYDVAQMRQQMRDFKSEFEARGVDYAVSYASKAFATVAMYEVVKQEGIHIDVVSGGELYTAKQADFPMAHVSFNGNNKSVDELEMALDYGVGTIIVDNFYELALLEDLLAERDQHQDILLRVSPGISAHTHEYISTGQVDSKFGFDVDSGQMLTAVKQALASEHLNLLGLHAHIGSQIFDEAGFRGVAERLVELAAEAEFVPQVLNVGGGFGIRYTQEDQPLPATTFIDDIITSIEQATQAHEMPMPAIWVEPGRSIAGPAGYNLYTVGSRKDLPGLRHYVAVDGGMGDNIRPALYQAAYEAQLAEPADDRPTEAVRIVGKYCESGDILIDEQNLPKLEAGDVLVLNATGAYGYSMASNYNRNPRPSVVFVEDGQEQEVVKRETYQDLVRLDQHYDLA</sequence>
<evidence type="ECO:0000256" key="2">
    <source>
        <dbReference type="ARBA" id="ARBA00022605"/>
    </source>
</evidence>
<dbReference type="CDD" id="cd06828">
    <property type="entry name" value="PLPDE_III_DapDC"/>
    <property type="match status" value="1"/>
</dbReference>
<dbReference type="GO" id="GO:0030170">
    <property type="term" value="F:pyridoxal phosphate binding"/>
    <property type="evidence" value="ECO:0007669"/>
    <property type="project" value="UniProtKB-UniRule"/>
</dbReference>
<dbReference type="Pfam" id="PF02784">
    <property type="entry name" value="Orn_Arg_deC_N"/>
    <property type="match status" value="1"/>
</dbReference>
<dbReference type="InterPro" id="IPR022657">
    <property type="entry name" value="De-COase2_CS"/>
</dbReference>
<organism evidence="17 18">
    <name type="scientific">Weissella minor</name>
    <dbReference type="NCBI Taxonomy" id="1620"/>
    <lineage>
        <taxon>Bacteria</taxon>
        <taxon>Bacillati</taxon>
        <taxon>Bacillota</taxon>
        <taxon>Bacilli</taxon>
        <taxon>Lactobacillales</taxon>
        <taxon>Lactobacillaceae</taxon>
        <taxon>Weissella</taxon>
    </lineage>
</organism>
<feature type="binding site" evidence="12">
    <location>
        <position position="234"/>
    </location>
    <ligand>
        <name>pyridoxal 5'-phosphate</name>
        <dbReference type="ChEBI" id="CHEBI:597326"/>
    </ligand>
</feature>
<keyword evidence="3 12" id="KW-0210">Decarboxylase</keyword>
<dbReference type="FunFam" id="2.40.37.10:FF:000003">
    <property type="entry name" value="Diaminopimelate decarboxylase"/>
    <property type="match status" value="1"/>
</dbReference>
<comment type="subunit">
    <text evidence="12">Homodimer.</text>
</comment>
<evidence type="ECO:0000256" key="5">
    <source>
        <dbReference type="ARBA" id="ARBA00023154"/>
    </source>
</evidence>
<dbReference type="UniPathway" id="UPA00034">
    <property type="reaction ID" value="UER00027"/>
</dbReference>
<evidence type="ECO:0000256" key="3">
    <source>
        <dbReference type="ARBA" id="ARBA00022793"/>
    </source>
</evidence>
<keyword evidence="2 12" id="KW-0028">Amino-acid biosynthesis</keyword>
<comment type="caution">
    <text evidence="17">The sequence shown here is derived from an EMBL/GenBank/DDBJ whole genome shotgun (WGS) entry which is preliminary data.</text>
</comment>
<keyword evidence="4 12" id="KW-0663">Pyridoxal phosphate</keyword>
<keyword evidence="6 12" id="KW-0456">Lyase</keyword>
<evidence type="ECO:0000256" key="11">
    <source>
        <dbReference type="ARBA" id="ARBA00074972"/>
    </source>
</evidence>
<evidence type="ECO:0000256" key="12">
    <source>
        <dbReference type="HAMAP-Rule" id="MF_02120"/>
    </source>
</evidence>
<dbReference type="PATRIC" id="fig|1620.3.peg.434"/>
<evidence type="ECO:0000256" key="13">
    <source>
        <dbReference type="PIRSR" id="PIRSR600183-50"/>
    </source>
</evidence>
<evidence type="ECO:0000256" key="9">
    <source>
        <dbReference type="ARBA" id="ARBA00060983"/>
    </source>
</evidence>
<evidence type="ECO:0000256" key="8">
    <source>
        <dbReference type="ARBA" id="ARBA00060643"/>
    </source>
</evidence>
<proteinExistence type="inferred from homology"/>
<name>A0A0R2JQZ7_9LACO</name>
<dbReference type="EMBL" id="JQCD01000024">
    <property type="protein sequence ID" value="KRN76919.1"/>
    <property type="molecule type" value="Genomic_DNA"/>
</dbReference>
<dbReference type="SUPFAM" id="SSF51419">
    <property type="entry name" value="PLP-binding barrel"/>
    <property type="match status" value="1"/>
</dbReference>
<dbReference type="PRINTS" id="PR01179">
    <property type="entry name" value="ODADCRBXLASE"/>
</dbReference>
<dbReference type="PANTHER" id="PTHR43727">
    <property type="entry name" value="DIAMINOPIMELATE DECARBOXYLASE"/>
    <property type="match status" value="1"/>
</dbReference>
<evidence type="ECO:0000256" key="10">
    <source>
        <dbReference type="ARBA" id="ARBA00066427"/>
    </source>
</evidence>
<dbReference type="EC" id="4.1.1.20" evidence="10 12"/>
<dbReference type="InterPro" id="IPR022643">
    <property type="entry name" value="De-COase2_C"/>
</dbReference>
<comment type="pathway">
    <text evidence="8 12 14">Amino-acid biosynthesis; L-lysine biosynthesis via DAP pathway; L-lysine from DL-2,6-diaminopimelate: step 1/1.</text>
</comment>
<keyword evidence="18" id="KW-1185">Reference proteome</keyword>
<feature type="binding site" evidence="12">
    <location>
        <position position="376"/>
    </location>
    <ligand>
        <name>pyridoxal 5'-phosphate</name>
        <dbReference type="ChEBI" id="CHEBI:597326"/>
    </ligand>
</feature>
<feature type="binding site" evidence="12">
    <location>
        <position position="320"/>
    </location>
    <ligand>
        <name>substrate</name>
    </ligand>
</feature>
<comment type="cofactor">
    <cofactor evidence="1 12 13 14">
        <name>pyridoxal 5'-phosphate</name>
        <dbReference type="ChEBI" id="CHEBI:597326"/>
    </cofactor>
</comment>
<feature type="domain" description="Orn/DAP/Arg decarboxylase 2 N-terminal" evidence="16">
    <location>
        <begin position="29"/>
        <end position="282"/>
    </location>
</feature>
<evidence type="ECO:0000256" key="14">
    <source>
        <dbReference type="RuleBase" id="RU003738"/>
    </source>
</evidence>
<feature type="active site" description="Proton donor" evidence="13">
    <location>
        <position position="347"/>
    </location>
</feature>
<dbReference type="FunFam" id="3.20.20.10:FF:000003">
    <property type="entry name" value="Diaminopimelate decarboxylase"/>
    <property type="match status" value="1"/>
</dbReference>
<dbReference type="STRING" id="1620.IV67_GL000429"/>
<dbReference type="NCBIfam" id="TIGR01048">
    <property type="entry name" value="lysA"/>
    <property type="match status" value="1"/>
</dbReference>
<dbReference type="RefSeq" id="WP_057787730.1">
    <property type="nucleotide sequence ID" value="NZ_JQCD01000024.1"/>
</dbReference>
<evidence type="ECO:0000313" key="17">
    <source>
        <dbReference type="EMBL" id="KRN76919.1"/>
    </source>
</evidence>
<feature type="binding site" evidence="12">
    <location>
        <position position="279"/>
    </location>
    <ligand>
        <name>substrate</name>
    </ligand>
</feature>
<dbReference type="PRINTS" id="PR01181">
    <property type="entry name" value="DAPDCRBXLASE"/>
</dbReference>
<dbReference type="Gene3D" id="2.40.37.10">
    <property type="entry name" value="Lyase, Ornithine Decarboxylase, Chain A, domain 1"/>
    <property type="match status" value="1"/>
</dbReference>
<dbReference type="InterPro" id="IPR022644">
    <property type="entry name" value="De-COase2_N"/>
</dbReference>
<dbReference type="Gene3D" id="3.20.20.10">
    <property type="entry name" value="Alanine racemase"/>
    <property type="match status" value="1"/>
</dbReference>
<feature type="binding site" evidence="12">
    <location>
        <position position="376"/>
    </location>
    <ligand>
        <name>substrate</name>
    </ligand>
</feature>
<dbReference type="PANTHER" id="PTHR43727:SF2">
    <property type="entry name" value="GROUP IV DECARBOXYLASE"/>
    <property type="match status" value="1"/>
</dbReference>
<reference evidence="17 18" key="1">
    <citation type="journal article" date="2015" name="Genome Announc.">
        <title>Expanding the biotechnology potential of lactobacilli through comparative genomics of 213 strains and associated genera.</title>
        <authorList>
            <person name="Sun Z."/>
            <person name="Harris H.M."/>
            <person name="McCann A."/>
            <person name="Guo C."/>
            <person name="Argimon S."/>
            <person name="Zhang W."/>
            <person name="Yang X."/>
            <person name="Jeffery I.B."/>
            <person name="Cooney J.C."/>
            <person name="Kagawa T.F."/>
            <person name="Liu W."/>
            <person name="Song Y."/>
            <person name="Salvetti E."/>
            <person name="Wrobel A."/>
            <person name="Rasinkangas P."/>
            <person name="Parkhill J."/>
            <person name="Rea M.C."/>
            <person name="O'Sullivan O."/>
            <person name="Ritari J."/>
            <person name="Douillard F.P."/>
            <person name="Paul Ross R."/>
            <person name="Yang R."/>
            <person name="Briner A.E."/>
            <person name="Felis G.E."/>
            <person name="de Vos W.M."/>
            <person name="Barrangou R."/>
            <person name="Klaenhammer T.R."/>
            <person name="Caufield P.W."/>
            <person name="Cui Y."/>
            <person name="Zhang H."/>
            <person name="O'Toole P.W."/>
        </authorList>
    </citation>
    <scope>NUCLEOTIDE SEQUENCE [LARGE SCALE GENOMIC DNA]</scope>
    <source>
        <strain evidence="17 18">DSM 20014</strain>
    </source>
</reference>
<evidence type="ECO:0000256" key="6">
    <source>
        <dbReference type="ARBA" id="ARBA00023239"/>
    </source>
</evidence>
<feature type="domain" description="Orn/DAP/Arg decarboxylase 2 C-terminal" evidence="15">
    <location>
        <begin position="24"/>
        <end position="374"/>
    </location>
</feature>
<dbReference type="Pfam" id="PF00278">
    <property type="entry name" value="Orn_DAP_Arg_deC"/>
    <property type="match status" value="1"/>
</dbReference>
<evidence type="ECO:0000259" key="15">
    <source>
        <dbReference type="Pfam" id="PF00278"/>
    </source>
</evidence>
<gene>
    <name evidence="12" type="primary">lysA</name>
    <name evidence="17" type="ORF">IV67_GL000429</name>
</gene>
<protein>
    <recommendedName>
        <fullName evidence="11 12">Diaminopimelate decarboxylase</fullName>
        <shortName evidence="12">DAP decarboxylase</shortName>
        <shortName evidence="12">DAPDC</shortName>
        <ecNumber evidence="10 12">4.1.1.20</ecNumber>
    </recommendedName>
</protein>
<comment type="catalytic activity">
    <reaction evidence="7 12 14">
        <text>meso-2,6-diaminopimelate + H(+) = L-lysine + CO2</text>
        <dbReference type="Rhea" id="RHEA:15101"/>
        <dbReference type="ChEBI" id="CHEBI:15378"/>
        <dbReference type="ChEBI" id="CHEBI:16526"/>
        <dbReference type="ChEBI" id="CHEBI:32551"/>
        <dbReference type="ChEBI" id="CHEBI:57791"/>
        <dbReference type="EC" id="4.1.1.20"/>
    </reaction>
</comment>
<dbReference type="AlphaFoldDB" id="A0A0R2JQZ7"/>
<dbReference type="PROSITE" id="PS00879">
    <property type="entry name" value="ODR_DC_2_2"/>
    <property type="match status" value="1"/>
</dbReference>
<accession>A0A0R2JQZ7</accession>
<feature type="binding site" evidence="12">
    <location>
        <begin position="276"/>
        <end position="279"/>
    </location>
    <ligand>
        <name>pyridoxal 5'-phosphate</name>
        <dbReference type="ChEBI" id="CHEBI:597326"/>
    </ligand>
</feature>
<dbReference type="InterPro" id="IPR000183">
    <property type="entry name" value="Orn/DAP/Arg_de-COase"/>
</dbReference>
<dbReference type="InterPro" id="IPR002986">
    <property type="entry name" value="DAP_deCOOHase_LysA"/>
</dbReference>